<evidence type="ECO:0000313" key="7">
    <source>
        <dbReference type="EMBL" id="QIG45910.1"/>
    </source>
</evidence>
<feature type="transmembrane region" description="Helical" evidence="5">
    <location>
        <begin position="129"/>
        <end position="148"/>
    </location>
</feature>
<accession>A0A6G6WLH4</accession>
<evidence type="ECO:0000256" key="4">
    <source>
        <dbReference type="ARBA" id="ARBA00023136"/>
    </source>
</evidence>
<feature type="transmembrane region" description="Helical" evidence="5">
    <location>
        <begin position="220"/>
        <end position="241"/>
    </location>
</feature>
<dbReference type="InterPro" id="IPR036259">
    <property type="entry name" value="MFS_trans_sf"/>
</dbReference>
<feature type="transmembrane region" description="Helical" evidence="5">
    <location>
        <begin position="191"/>
        <end position="208"/>
    </location>
</feature>
<evidence type="ECO:0000256" key="3">
    <source>
        <dbReference type="ARBA" id="ARBA00022989"/>
    </source>
</evidence>
<sequence>MHPVALVAALTAVVVPIMSVFSVNVALRQIGTELGASAGTLQLVVAAYGVVYAALVVIGGRLGDSYGRKRLLLTGLGLFAATSLLCSIAQSPDQLVVARFAQGLSAAVLSPQVLASIHANSDGHHRSRALAWFGATAGLATSLAFLVGGSLAGSDLGWRAVFWVNAPLAALVAIGVARYLPETKAPTRSRLDWPGAVLLGATMTLLILPLTEGRATGWPAWTWACLVAVPVGGVAVVWWALRVQRRGGLPLVPPELFAFRSVRIGLLVALPVYVAFGGFMFVYSFMAGSHGLTPLHIGLSLLPMSLGFLAASVASGRLVPRFGVAVLGAGAALTAVGFVWIGLVVDGIAAVTTYGAMHVAGPMVLVGVGMGLVWSPLMGVILSQVHGHLAGLGGGLLLTTMQAGLGSGSAVVGSIYFGLDAAHAFVWTAVVLAAVMAIVAPLTALLSPRRG</sequence>
<dbReference type="InterPro" id="IPR020846">
    <property type="entry name" value="MFS_dom"/>
</dbReference>
<feature type="transmembrane region" description="Helical" evidence="5">
    <location>
        <begin position="395"/>
        <end position="419"/>
    </location>
</feature>
<feature type="transmembrane region" description="Helical" evidence="5">
    <location>
        <begin position="38"/>
        <end position="59"/>
    </location>
</feature>
<keyword evidence="3 5" id="KW-1133">Transmembrane helix</keyword>
<dbReference type="PANTHER" id="PTHR42718">
    <property type="entry name" value="MAJOR FACILITATOR SUPERFAMILY MULTIDRUG TRANSPORTER MFSC"/>
    <property type="match status" value="1"/>
</dbReference>
<dbReference type="KEGG" id="nano:G5V58_10775"/>
<organism evidence="7 8">
    <name type="scientific">Nocardioides anomalus</name>
    <dbReference type="NCBI Taxonomy" id="2712223"/>
    <lineage>
        <taxon>Bacteria</taxon>
        <taxon>Bacillati</taxon>
        <taxon>Actinomycetota</taxon>
        <taxon>Actinomycetes</taxon>
        <taxon>Propionibacteriales</taxon>
        <taxon>Nocardioidaceae</taxon>
        <taxon>Nocardioides</taxon>
    </lineage>
</organism>
<evidence type="ECO:0000256" key="2">
    <source>
        <dbReference type="ARBA" id="ARBA00022692"/>
    </source>
</evidence>
<gene>
    <name evidence="7" type="ORF">G5V58_10775</name>
</gene>
<dbReference type="SUPFAM" id="SSF103473">
    <property type="entry name" value="MFS general substrate transporter"/>
    <property type="match status" value="1"/>
</dbReference>
<evidence type="ECO:0000313" key="8">
    <source>
        <dbReference type="Proteomes" id="UP000502996"/>
    </source>
</evidence>
<dbReference type="EMBL" id="CP049257">
    <property type="protein sequence ID" value="QIG45910.1"/>
    <property type="molecule type" value="Genomic_DNA"/>
</dbReference>
<name>A0A6G6WLH4_9ACTN</name>
<reference evidence="7 8" key="1">
    <citation type="submission" date="2020-02" db="EMBL/GenBank/DDBJ databases">
        <title>Full genome sequence of Nocardioides sp. R-3366.</title>
        <authorList>
            <person name="Im W.-T."/>
        </authorList>
    </citation>
    <scope>NUCLEOTIDE SEQUENCE [LARGE SCALE GENOMIC DNA]</scope>
    <source>
        <strain evidence="7 8">R-3366</strain>
    </source>
</reference>
<evidence type="ECO:0000259" key="6">
    <source>
        <dbReference type="PROSITE" id="PS50850"/>
    </source>
</evidence>
<feature type="transmembrane region" description="Helical" evidence="5">
    <location>
        <begin position="262"/>
        <end position="283"/>
    </location>
</feature>
<dbReference type="Gene3D" id="1.20.1720.10">
    <property type="entry name" value="Multidrug resistance protein D"/>
    <property type="match status" value="1"/>
</dbReference>
<dbReference type="PROSITE" id="PS50850">
    <property type="entry name" value="MFS"/>
    <property type="match status" value="1"/>
</dbReference>
<feature type="transmembrane region" description="Helical" evidence="5">
    <location>
        <begin position="363"/>
        <end position="383"/>
    </location>
</feature>
<dbReference type="AlphaFoldDB" id="A0A6G6WLH4"/>
<feature type="transmembrane region" description="Helical" evidence="5">
    <location>
        <begin position="160"/>
        <end position="179"/>
    </location>
</feature>
<dbReference type="Gene3D" id="1.20.1250.20">
    <property type="entry name" value="MFS general substrate transporter like domains"/>
    <property type="match status" value="1"/>
</dbReference>
<keyword evidence="8" id="KW-1185">Reference proteome</keyword>
<feature type="transmembrane region" description="Helical" evidence="5">
    <location>
        <begin position="322"/>
        <end position="343"/>
    </location>
</feature>
<dbReference type="PANTHER" id="PTHR42718:SF39">
    <property type="entry name" value="ACTINORHODIN TRANSPORTER-RELATED"/>
    <property type="match status" value="1"/>
</dbReference>
<evidence type="ECO:0000256" key="1">
    <source>
        <dbReference type="ARBA" id="ARBA00004651"/>
    </source>
</evidence>
<feature type="transmembrane region" description="Helical" evidence="5">
    <location>
        <begin position="71"/>
        <end position="90"/>
    </location>
</feature>
<feature type="transmembrane region" description="Helical" evidence="5">
    <location>
        <begin position="295"/>
        <end position="315"/>
    </location>
</feature>
<keyword evidence="2 5" id="KW-0812">Transmembrane</keyword>
<comment type="subcellular location">
    <subcellularLocation>
        <location evidence="1">Cell membrane</location>
        <topology evidence="1">Multi-pass membrane protein</topology>
    </subcellularLocation>
</comment>
<dbReference type="GO" id="GO:0022857">
    <property type="term" value="F:transmembrane transporter activity"/>
    <property type="evidence" value="ECO:0007669"/>
    <property type="project" value="InterPro"/>
</dbReference>
<evidence type="ECO:0000256" key="5">
    <source>
        <dbReference type="SAM" id="Phobius"/>
    </source>
</evidence>
<dbReference type="Pfam" id="PF07690">
    <property type="entry name" value="MFS_1"/>
    <property type="match status" value="1"/>
</dbReference>
<keyword evidence="4 5" id="KW-0472">Membrane</keyword>
<protein>
    <submittedName>
        <fullName evidence="7">MFS transporter</fullName>
    </submittedName>
</protein>
<dbReference type="CDD" id="cd17321">
    <property type="entry name" value="MFS_MMR_MDR_like"/>
    <property type="match status" value="1"/>
</dbReference>
<dbReference type="GO" id="GO:0005886">
    <property type="term" value="C:plasma membrane"/>
    <property type="evidence" value="ECO:0007669"/>
    <property type="project" value="UniProtKB-SubCell"/>
</dbReference>
<dbReference type="Proteomes" id="UP000502996">
    <property type="component" value="Chromosome"/>
</dbReference>
<feature type="transmembrane region" description="Helical" evidence="5">
    <location>
        <begin position="425"/>
        <end position="446"/>
    </location>
</feature>
<feature type="domain" description="Major facilitator superfamily (MFS) profile" evidence="6">
    <location>
        <begin position="5"/>
        <end position="451"/>
    </location>
</feature>
<dbReference type="InterPro" id="IPR011701">
    <property type="entry name" value="MFS"/>
</dbReference>
<proteinExistence type="predicted"/>